<sequence length="39" mass="4382">ANKKIKSIRTVKSSENDMQGISEVGAKIRLEKNELPIQK</sequence>
<protein>
    <submittedName>
        <fullName evidence="1">13369_t:CDS:1</fullName>
    </submittedName>
</protein>
<accession>A0ABN7XB10</accession>
<dbReference type="Proteomes" id="UP000789901">
    <property type="component" value="Unassembled WGS sequence"/>
</dbReference>
<gene>
    <name evidence="1" type="ORF">GMARGA_LOCUS40414</name>
</gene>
<evidence type="ECO:0000313" key="2">
    <source>
        <dbReference type="Proteomes" id="UP000789901"/>
    </source>
</evidence>
<feature type="non-terminal residue" evidence="1">
    <location>
        <position position="1"/>
    </location>
</feature>
<proteinExistence type="predicted"/>
<name>A0ABN7XB10_GIGMA</name>
<dbReference type="EMBL" id="CAJVQB010102975">
    <property type="protein sequence ID" value="CAG8850825.1"/>
    <property type="molecule type" value="Genomic_DNA"/>
</dbReference>
<reference evidence="1 2" key="1">
    <citation type="submission" date="2021-06" db="EMBL/GenBank/DDBJ databases">
        <authorList>
            <person name="Kallberg Y."/>
            <person name="Tangrot J."/>
            <person name="Rosling A."/>
        </authorList>
    </citation>
    <scope>NUCLEOTIDE SEQUENCE [LARGE SCALE GENOMIC DNA]</scope>
    <source>
        <strain evidence="1 2">120-4 pot B 10/14</strain>
    </source>
</reference>
<feature type="non-terminal residue" evidence="1">
    <location>
        <position position="39"/>
    </location>
</feature>
<evidence type="ECO:0000313" key="1">
    <source>
        <dbReference type="EMBL" id="CAG8850825.1"/>
    </source>
</evidence>
<organism evidence="1 2">
    <name type="scientific">Gigaspora margarita</name>
    <dbReference type="NCBI Taxonomy" id="4874"/>
    <lineage>
        <taxon>Eukaryota</taxon>
        <taxon>Fungi</taxon>
        <taxon>Fungi incertae sedis</taxon>
        <taxon>Mucoromycota</taxon>
        <taxon>Glomeromycotina</taxon>
        <taxon>Glomeromycetes</taxon>
        <taxon>Diversisporales</taxon>
        <taxon>Gigasporaceae</taxon>
        <taxon>Gigaspora</taxon>
    </lineage>
</organism>
<comment type="caution">
    <text evidence="1">The sequence shown here is derived from an EMBL/GenBank/DDBJ whole genome shotgun (WGS) entry which is preliminary data.</text>
</comment>
<keyword evidence="2" id="KW-1185">Reference proteome</keyword>